<name>A0A9R1UYH4_LACSA</name>
<dbReference type="PANTHER" id="PTHR47718">
    <property type="entry name" value="OS01G0519700 PROTEIN"/>
    <property type="match status" value="1"/>
</dbReference>
<sequence length="150" mass="17675">MNTLRKKGDIIKNRMSKPKMNLTKRNIIYRVTNCKAKIIMKRVTGTDEYRFDKFRENQNHDLDDTFHLKSIRTLSYSDKEFIVRAFTKKMGATKSHKLKSTLKGGFQHVRRDMGSIIGFTDAQLIVNKMNDRKKNSQIILFIINAMKIRF</sequence>
<dbReference type="EMBL" id="NBSK02000007">
    <property type="protein sequence ID" value="KAJ0196325.1"/>
    <property type="molecule type" value="Genomic_DNA"/>
</dbReference>
<dbReference type="Proteomes" id="UP000235145">
    <property type="component" value="Unassembled WGS sequence"/>
</dbReference>
<comment type="caution">
    <text evidence="1">The sequence shown here is derived from an EMBL/GenBank/DDBJ whole genome shotgun (WGS) entry which is preliminary data.</text>
</comment>
<dbReference type="PANTHER" id="PTHR47718:SF12">
    <property type="entry name" value="PROTEIN FAR1-RELATED SEQUENCE"/>
    <property type="match status" value="1"/>
</dbReference>
<gene>
    <name evidence="1" type="ORF">LSAT_V11C700355950</name>
</gene>
<reference evidence="1 2" key="1">
    <citation type="journal article" date="2017" name="Nat. Commun.">
        <title>Genome assembly with in vitro proximity ligation data and whole-genome triplication in lettuce.</title>
        <authorList>
            <person name="Reyes-Chin-Wo S."/>
            <person name="Wang Z."/>
            <person name="Yang X."/>
            <person name="Kozik A."/>
            <person name="Arikit S."/>
            <person name="Song C."/>
            <person name="Xia L."/>
            <person name="Froenicke L."/>
            <person name="Lavelle D.O."/>
            <person name="Truco M.J."/>
            <person name="Xia R."/>
            <person name="Zhu S."/>
            <person name="Xu C."/>
            <person name="Xu H."/>
            <person name="Xu X."/>
            <person name="Cox K."/>
            <person name="Korf I."/>
            <person name="Meyers B.C."/>
            <person name="Michelmore R.W."/>
        </authorList>
    </citation>
    <scope>NUCLEOTIDE SEQUENCE [LARGE SCALE GENOMIC DNA]</scope>
    <source>
        <strain evidence="2">cv. Salinas</strain>
        <tissue evidence="1">Seedlings</tissue>
    </source>
</reference>
<evidence type="ECO:0000313" key="2">
    <source>
        <dbReference type="Proteomes" id="UP000235145"/>
    </source>
</evidence>
<proteinExistence type="predicted"/>
<protein>
    <submittedName>
        <fullName evidence="1">Uncharacterized protein</fullName>
    </submittedName>
</protein>
<dbReference type="AlphaFoldDB" id="A0A9R1UYH4"/>
<keyword evidence="2" id="KW-1185">Reference proteome</keyword>
<organism evidence="1 2">
    <name type="scientific">Lactuca sativa</name>
    <name type="common">Garden lettuce</name>
    <dbReference type="NCBI Taxonomy" id="4236"/>
    <lineage>
        <taxon>Eukaryota</taxon>
        <taxon>Viridiplantae</taxon>
        <taxon>Streptophyta</taxon>
        <taxon>Embryophyta</taxon>
        <taxon>Tracheophyta</taxon>
        <taxon>Spermatophyta</taxon>
        <taxon>Magnoliopsida</taxon>
        <taxon>eudicotyledons</taxon>
        <taxon>Gunneridae</taxon>
        <taxon>Pentapetalae</taxon>
        <taxon>asterids</taxon>
        <taxon>campanulids</taxon>
        <taxon>Asterales</taxon>
        <taxon>Asteraceae</taxon>
        <taxon>Cichorioideae</taxon>
        <taxon>Cichorieae</taxon>
        <taxon>Lactucinae</taxon>
        <taxon>Lactuca</taxon>
    </lineage>
</organism>
<accession>A0A9R1UYH4</accession>
<evidence type="ECO:0000313" key="1">
    <source>
        <dbReference type="EMBL" id="KAJ0196325.1"/>
    </source>
</evidence>